<dbReference type="Gene3D" id="3.40.50.150">
    <property type="entry name" value="Vaccinia Virus protein VP39"/>
    <property type="match status" value="1"/>
</dbReference>
<reference evidence="2" key="1">
    <citation type="journal article" date="2020" name="Nature">
        <title>Giant virus diversity and host interactions through global metagenomics.</title>
        <authorList>
            <person name="Schulz F."/>
            <person name="Roux S."/>
            <person name="Paez-Espino D."/>
            <person name="Jungbluth S."/>
            <person name="Walsh D.A."/>
            <person name="Denef V.J."/>
            <person name="McMahon K.D."/>
            <person name="Konstantinidis K.T."/>
            <person name="Eloe-Fadrosh E.A."/>
            <person name="Kyrpides N.C."/>
            <person name="Woyke T."/>
        </authorList>
    </citation>
    <scope>NUCLEOTIDE SEQUENCE</scope>
    <source>
        <strain evidence="2">GVMAG-S-3300012919-55</strain>
    </source>
</reference>
<dbReference type="GO" id="GO:0008757">
    <property type="term" value="F:S-adenosylmethionine-dependent methyltransferase activity"/>
    <property type="evidence" value="ECO:0007669"/>
    <property type="project" value="InterPro"/>
</dbReference>
<name>A0A6C0KK69_9ZZZZ</name>
<dbReference type="AlphaFoldDB" id="A0A6C0KK69"/>
<feature type="domain" description="Methyltransferase type 11" evidence="1">
    <location>
        <begin position="48"/>
        <end position="118"/>
    </location>
</feature>
<dbReference type="Pfam" id="PF08241">
    <property type="entry name" value="Methyltransf_11"/>
    <property type="match status" value="1"/>
</dbReference>
<dbReference type="SUPFAM" id="SSF53335">
    <property type="entry name" value="S-adenosyl-L-methionine-dependent methyltransferases"/>
    <property type="match status" value="1"/>
</dbReference>
<organism evidence="2">
    <name type="scientific">viral metagenome</name>
    <dbReference type="NCBI Taxonomy" id="1070528"/>
    <lineage>
        <taxon>unclassified sequences</taxon>
        <taxon>metagenomes</taxon>
        <taxon>organismal metagenomes</taxon>
    </lineage>
</organism>
<evidence type="ECO:0000259" key="1">
    <source>
        <dbReference type="Pfam" id="PF08241"/>
    </source>
</evidence>
<dbReference type="InterPro" id="IPR013216">
    <property type="entry name" value="Methyltransf_11"/>
</dbReference>
<dbReference type="EMBL" id="MN740916">
    <property type="protein sequence ID" value="QHU17561.1"/>
    <property type="molecule type" value="Genomic_DNA"/>
</dbReference>
<proteinExistence type="predicted"/>
<protein>
    <recommendedName>
        <fullName evidence="1">Methyltransferase type 11 domain-containing protein</fullName>
    </recommendedName>
</protein>
<dbReference type="CDD" id="cd02440">
    <property type="entry name" value="AdoMet_MTases"/>
    <property type="match status" value="1"/>
</dbReference>
<sequence length="193" mass="22805">MNSVQKIWENRYIIGGNSGAGSYGVLCDYKSKFINTFINDKNIKSMIEFGSGDGNQMEQFEIDNYIGLDISEYIINVCKQKYKDITNKNFITYDEYYKNSNKYDLAISLDVIYHLVEDVIYIKYMDDLFSSTNKFVIIYSTDWKEKYNGSHVYHRNFTKYIDVKFKNAKLIYHEPNKYPSLSTAEFYIYSINN</sequence>
<accession>A0A6C0KK69</accession>
<evidence type="ECO:0000313" key="2">
    <source>
        <dbReference type="EMBL" id="QHU17561.1"/>
    </source>
</evidence>
<dbReference type="InterPro" id="IPR029063">
    <property type="entry name" value="SAM-dependent_MTases_sf"/>
</dbReference>